<evidence type="ECO:0000313" key="2">
    <source>
        <dbReference type="Proteomes" id="UP000005365"/>
    </source>
</evidence>
<accession>C6M5X1</accession>
<reference evidence="1" key="1">
    <citation type="submission" date="2009-07" db="EMBL/GenBank/DDBJ databases">
        <authorList>
            <person name="Weinstock G."/>
            <person name="Sodergren E."/>
            <person name="Clifton S."/>
            <person name="Fulton L."/>
            <person name="Fulton B."/>
            <person name="Courtney L."/>
            <person name="Fronick C."/>
            <person name="Harrison M."/>
            <person name="Strong C."/>
            <person name="Farmer C."/>
            <person name="Delahaunty K."/>
            <person name="Markovic C."/>
            <person name="Hall O."/>
            <person name="Minx P."/>
            <person name="Tomlinson C."/>
            <person name="Mitreva M."/>
            <person name="Nelson J."/>
            <person name="Hou S."/>
            <person name="Wollam A."/>
            <person name="Pepin K.H."/>
            <person name="Johnson M."/>
            <person name="Bhonagiri V."/>
            <person name="Nash W.E."/>
            <person name="Warren W."/>
            <person name="Chinwalla A."/>
            <person name="Mardis E.R."/>
            <person name="Wilson R.K."/>
        </authorList>
    </citation>
    <scope>NUCLEOTIDE SEQUENCE [LARGE SCALE GENOMIC DNA]</scope>
    <source>
        <strain evidence="1">ATCC 29256</strain>
    </source>
</reference>
<organism evidence="1 2">
    <name type="scientific">Neisseria sicca ATCC 29256</name>
    <dbReference type="NCBI Taxonomy" id="547045"/>
    <lineage>
        <taxon>Bacteria</taxon>
        <taxon>Pseudomonadati</taxon>
        <taxon>Pseudomonadota</taxon>
        <taxon>Betaproteobacteria</taxon>
        <taxon>Neisseriales</taxon>
        <taxon>Neisseriaceae</taxon>
        <taxon>Neisseria</taxon>
    </lineage>
</organism>
<proteinExistence type="predicted"/>
<comment type="caution">
    <text evidence="1">The sequence shown here is derived from an EMBL/GenBank/DDBJ whole genome shotgun (WGS) entry which is preliminary data.</text>
</comment>
<evidence type="ECO:0000313" key="1">
    <source>
        <dbReference type="EMBL" id="EET44199.1"/>
    </source>
</evidence>
<name>C6M5X1_NEISI</name>
<keyword evidence="2" id="KW-1185">Reference proteome</keyword>
<sequence>MSNFYFYTTTPQYFKGQVVAYILKVFSEDEETQTKCLETKVFPVRNSKKYKIAADEAEIYGKLVVADLMRNEVQQ</sequence>
<dbReference type="EMBL" id="ACKO02000011">
    <property type="protein sequence ID" value="EET44199.1"/>
    <property type="molecule type" value="Genomic_DNA"/>
</dbReference>
<dbReference type="AlphaFoldDB" id="C6M5X1"/>
<gene>
    <name evidence="1" type="ORF">NEISICOT_01920</name>
</gene>
<dbReference type="Proteomes" id="UP000005365">
    <property type="component" value="Unassembled WGS sequence"/>
</dbReference>
<dbReference type="RefSeq" id="WP_003758733.1">
    <property type="nucleotide sequence ID" value="NZ_ACKO02000011.1"/>
</dbReference>
<protein>
    <submittedName>
        <fullName evidence="1">Uncharacterized protein</fullName>
    </submittedName>
</protein>